<proteinExistence type="predicted"/>
<feature type="domain" description="CUB" evidence="6">
    <location>
        <begin position="178"/>
        <end position="287"/>
    </location>
</feature>
<dbReference type="InterPro" id="IPR035914">
    <property type="entry name" value="Sperma_CUB_dom_sf"/>
</dbReference>
<evidence type="ECO:0000259" key="6">
    <source>
        <dbReference type="PROSITE" id="PS01180"/>
    </source>
</evidence>
<sequence length="641" mass="71741">MRIIKCTLCLFYVVSNCAKVSETGADNVCANNTTGKLEFGMDCTTNTQCTTDVCHYTRCSCPVGTSYDSCSAKCTPRNEYMISSVDLPLGNHYDWSFIGPVGSYVTLVLYDVDFNTNNCQNNFIHVTSMYDTFLINFCAKNDTTVRYFASRNNVMGFTYRLTDSGYRGFRGMYFMQSNHNILTNSSGYIISPGFPNGYFDHLNITWHISAKAGHFVSLRLLEINIPATNDFVYVFDGPSILSKQIFNFTGTNFTRRKLTSTSNNMLIMFRSYWSYSGTGVLAFYTIQGQAHGHVCNTTDECSDDLVCLGQVCSCRVDFFYDVTTNQCKKTFSHGAVCVPSISNMCAIGLTCLTDRNNISRCLCTSHQYESLGSCYTDSELTTSVSSQSFPNVIYLSWTTLSRRSDLTYFVSWVSSSDSGQTTSRLKEVYVSGLTPHESYIFTITSVLPSDSFYNIKIMYTTYIAAKDELPECKNTSQWKDASSYSNGRSISSNLSCANSSLSALAGNKEDKEDTVKIVLIVVAALGWLVALTALVTMTINCLRNKKNKGTQANEQSVMSVTIKASKNEYKNMSQSVQRQPEEEIYVNAVESHRQVNPVIQLNSRLESNQTSTDNDNNVYDEVKFTHSKHIPDTNIYRNIES</sequence>
<comment type="caution">
    <text evidence="3">Lacks conserved residue(s) required for the propagation of feature annotation.</text>
</comment>
<feature type="signal peptide" evidence="5">
    <location>
        <begin position="1"/>
        <end position="25"/>
    </location>
</feature>
<evidence type="ECO:0000256" key="2">
    <source>
        <dbReference type="ARBA" id="ARBA00023157"/>
    </source>
</evidence>
<dbReference type="InterPro" id="IPR000859">
    <property type="entry name" value="CUB_dom"/>
</dbReference>
<dbReference type="SUPFAM" id="SSF49854">
    <property type="entry name" value="Spermadhesin, CUB domain"/>
    <property type="match status" value="2"/>
</dbReference>
<feature type="transmembrane region" description="Helical" evidence="4">
    <location>
        <begin position="517"/>
        <end position="539"/>
    </location>
</feature>
<organism evidence="7 8">
    <name type="scientific">Biomphalaria glabrata</name>
    <name type="common">Bloodfluke planorb</name>
    <name type="synonym">Freshwater snail</name>
    <dbReference type="NCBI Taxonomy" id="6526"/>
    <lineage>
        <taxon>Eukaryota</taxon>
        <taxon>Metazoa</taxon>
        <taxon>Spiralia</taxon>
        <taxon>Lophotrochozoa</taxon>
        <taxon>Mollusca</taxon>
        <taxon>Gastropoda</taxon>
        <taxon>Heterobranchia</taxon>
        <taxon>Euthyneura</taxon>
        <taxon>Panpulmonata</taxon>
        <taxon>Hygrophila</taxon>
        <taxon>Lymnaeoidea</taxon>
        <taxon>Planorbidae</taxon>
        <taxon>Biomphalaria</taxon>
    </lineage>
</organism>
<dbReference type="Pfam" id="PF00431">
    <property type="entry name" value="CUB"/>
    <property type="match status" value="1"/>
</dbReference>
<reference evidence="8" key="1">
    <citation type="submission" date="2025-08" db="UniProtKB">
        <authorList>
            <consortium name="RefSeq"/>
        </authorList>
    </citation>
    <scope>IDENTIFICATION</scope>
</reference>
<keyword evidence="4" id="KW-0812">Transmembrane</keyword>
<evidence type="ECO:0000256" key="5">
    <source>
        <dbReference type="SAM" id="SignalP"/>
    </source>
</evidence>
<keyword evidence="7" id="KW-1185">Reference proteome</keyword>
<keyword evidence="4" id="KW-1133">Transmembrane helix</keyword>
<dbReference type="GeneID" id="106050620"/>
<evidence type="ECO:0000256" key="4">
    <source>
        <dbReference type="SAM" id="Phobius"/>
    </source>
</evidence>
<name>A0A9W3AQP7_BIOGL</name>
<keyword evidence="2" id="KW-1015">Disulfide bond</keyword>
<evidence type="ECO:0000256" key="3">
    <source>
        <dbReference type="PROSITE-ProRule" id="PRU00059"/>
    </source>
</evidence>
<accession>A0A9W3AQP7</accession>
<dbReference type="OrthoDB" id="6345439at2759"/>
<dbReference type="CDD" id="cd00041">
    <property type="entry name" value="CUB"/>
    <property type="match status" value="1"/>
</dbReference>
<dbReference type="PROSITE" id="PS01180">
    <property type="entry name" value="CUB"/>
    <property type="match status" value="2"/>
</dbReference>
<feature type="domain" description="CUB" evidence="6">
    <location>
        <begin position="59"/>
        <end position="176"/>
    </location>
</feature>
<keyword evidence="1" id="KW-0677">Repeat</keyword>
<evidence type="ECO:0000313" key="7">
    <source>
        <dbReference type="Proteomes" id="UP001165740"/>
    </source>
</evidence>
<dbReference type="AlphaFoldDB" id="A0A9W3AQP7"/>
<dbReference type="Proteomes" id="UP001165740">
    <property type="component" value="Chromosome 6"/>
</dbReference>
<evidence type="ECO:0000313" key="8">
    <source>
        <dbReference type="RefSeq" id="XP_055889428.1"/>
    </source>
</evidence>
<gene>
    <name evidence="8" type="primary">LOC106050620</name>
</gene>
<dbReference type="Gene3D" id="2.60.120.290">
    <property type="entry name" value="Spermadhesin, CUB domain"/>
    <property type="match status" value="1"/>
</dbReference>
<dbReference type="PANTHER" id="PTHR24251">
    <property type="entry name" value="OVOCHYMASE-RELATED"/>
    <property type="match status" value="1"/>
</dbReference>
<dbReference type="RefSeq" id="XP_055889428.1">
    <property type="nucleotide sequence ID" value="XM_056033453.1"/>
</dbReference>
<evidence type="ECO:0000256" key="1">
    <source>
        <dbReference type="ARBA" id="ARBA00022737"/>
    </source>
</evidence>
<keyword evidence="5" id="KW-0732">Signal</keyword>
<protein>
    <submittedName>
        <fullName evidence="8">CUB and zona pellucida-like domain-containing protein 1</fullName>
    </submittedName>
</protein>
<keyword evidence="4" id="KW-0472">Membrane</keyword>
<dbReference type="SMART" id="SM00042">
    <property type="entry name" value="CUB"/>
    <property type="match status" value="1"/>
</dbReference>
<feature type="chain" id="PRO_5040792788" evidence="5">
    <location>
        <begin position="26"/>
        <end position="641"/>
    </location>
</feature>